<evidence type="ECO:0000313" key="4">
    <source>
        <dbReference type="Proteomes" id="UP000601990"/>
    </source>
</evidence>
<organism evidence="3 4">
    <name type="scientific">Aromatoleum buckelii</name>
    <dbReference type="NCBI Taxonomy" id="200254"/>
    <lineage>
        <taxon>Bacteria</taxon>
        <taxon>Pseudomonadati</taxon>
        <taxon>Pseudomonadota</taxon>
        <taxon>Betaproteobacteria</taxon>
        <taxon>Rhodocyclales</taxon>
        <taxon>Rhodocyclaceae</taxon>
        <taxon>Aromatoleum</taxon>
    </lineage>
</organism>
<comment type="caution">
    <text evidence="3">The sequence shown here is derived from an EMBL/GenBank/DDBJ whole genome shotgun (WGS) entry which is preliminary data.</text>
</comment>
<reference evidence="3" key="1">
    <citation type="submission" date="2019-12" db="EMBL/GenBank/DDBJ databases">
        <title>Comparative genomics gives insights into the taxonomy of the Azoarcus-Aromatoleum group and reveals separate origins of nif in the plant-associated Azoarcus and non-plant-associated Aromatoleum sub-groups.</title>
        <authorList>
            <person name="Lafos M."/>
            <person name="Maluk M."/>
            <person name="Batista M."/>
            <person name="Junghare M."/>
            <person name="Carmona M."/>
            <person name="Faoro H."/>
            <person name="Cruz L.M."/>
            <person name="Battistoni F."/>
            <person name="De Souza E."/>
            <person name="Pedrosa F."/>
            <person name="Chen W.-M."/>
            <person name="Poole P.S."/>
            <person name="Dixon R.A."/>
            <person name="James E.K."/>
        </authorList>
    </citation>
    <scope>NUCLEOTIDE SEQUENCE</scope>
    <source>
        <strain evidence="3">U120</strain>
    </source>
</reference>
<dbReference type="EMBL" id="WTVH01000003">
    <property type="protein sequence ID" value="NMF92263.1"/>
    <property type="molecule type" value="Genomic_DNA"/>
</dbReference>
<dbReference type="PANTHER" id="PTHR46564:SF1">
    <property type="entry name" value="TRANSPOSASE"/>
    <property type="match status" value="1"/>
</dbReference>
<evidence type="ECO:0000313" key="3">
    <source>
        <dbReference type="EMBL" id="NMF92263.1"/>
    </source>
</evidence>
<dbReference type="RefSeq" id="WP_169197585.1">
    <property type="nucleotide sequence ID" value="NZ_WTVH02000010.1"/>
</dbReference>
<sequence length="357" mass="40077">MEGNFRRPGDPMRMKRDGRKLDHGTLETIRRMAIERVREGEAPSQVIASYGFHRSVIYRWLKAAAGRGHGLRALASHPITGRPPKLTAQQARQVLRWIDGHSPMEHGFDTGLWTRGLVRDLVQSKFGITLSLSSIGALLARLGLTVQKPLQRAYQRDPAAIERWQHETYPALMQRAREEKAEILFWDESGFRADAVQGRTWGAKGRTPVVAVPGQRQSISAASAVSMKGGFWFAIYPGALNGERFVDLLRKLMHRRRKPLHLVLDGLPAHKKAVVKTYVASTQGKLTLHFLPGYAPDLNPDELVWSHAKRTGNARRPLQKGETLQERVHDQLADIGKHPALVRSFFKHPSVAYISAS</sequence>
<dbReference type="InterPro" id="IPR047655">
    <property type="entry name" value="Transpos_IS630-like"/>
</dbReference>
<dbReference type="NCBIfam" id="NF033545">
    <property type="entry name" value="transpos_IS630"/>
    <property type="match status" value="1"/>
</dbReference>
<feature type="domain" description="Winged helix-turn helix" evidence="2">
    <location>
        <begin position="110"/>
        <end position="167"/>
    </location>
</feature>
<evidence type="ECO:0000259" key="2">
    <source>
        <dbReference type="Pfam" id="PF13592"/>
    </source>
</evidence>
<dbReference type="InterPro" id="IPR025959">
    <property type="entry name" value="Winged_HTH_dom"/>
</dbReference>
<accession>A0ABX1N044</accession>
<dbReference type="PANTHER" id="PTHR46564">
    <property type="entry name" value="TRANSPOSASE"/>
    <property type="match status" value="1"/>
</dbReference>
<dbReference type="Pfam" id="PF13592">
    <property type="entry name" value="HTH_33"/>
    <property type="match status" value="1"/>
</dbReference>
<dbReference type="InterPro" id="IPR038717">
    <property type="entry name" value="Tc1-like_DDE_dom"/>
</dbReference>
<name>A0ABX1N044_9RHOO</name>
<keyword evidence="4" id="KW-1185">Reference proteome</keyword>
<dbReference type="SUPFAM" id="SSF46689">
    <property type="entry name" value="Homeodomain-like"/>
    <property type="match status" value="1"/>
</dbReference>
<dbReference type="Proteomes" id="UP000601990">
    <property type="component" value="Unassembled WGS sequence"/>
</dbReference>
<dbReference type="Pfam" id="PF13358">
    <property type="entry name" value="DDE_3"/>
    <property type="match status" value="1"/>
</dbReference>
<proteinExistence type="predicted"/>
<gene>
    <name evidence="3" type="ORF">GO608_02815</name>
</gene>
<feature type="domain" description="Tc1-like transposase DDE" evidence="1">
    <location>
        <begin position="183"/>
        <end position="325"/>
    </location>
</feature>
<dbReference type="InterPro" id="IPR036397">
    <property type="entry name" value="RNaseH_sf"/>
</dbReference>
<dbReference type="InterPro" id="IPR009057">
    <property type="entry name" value="Homeodomain-like_sf"/>
</dbReference>
<dbReference type="Gene3D" id="3.30.420.10">
    <property type="entry name" value="Ribonuclease H-like superfamily/Ribonuclease H"/>
    <property type="match status" value="1"/>
</dbReference>
<protein>
    <submittedName>
        <fullName evidence="3">IS630-like element ISAzo30 family transposase</fullName>
    </submittedName>
</protein>
<evidence type="ECO:0000259" key="1">
    <source>
        <dbReference type="Pfam" id="PF13358"/>
    </source>
</evidence>